<gene>
    <name evidence="2" type="ordered locus">MTR_1g107385</name>
</gene>
<reference evidence="2 4" key="2">
    <citation type="journal article" date="2014" name="BMC Genomics">
        <title>An improved genome release (version Mt4.0) for the model legume Medicago truncatula.</title>
        <authorList>
            <person name="Tang H."/>
            <person name="Krishnakumar V."/>
            <person name="Bidwell S."/>
            <person name="Rosen B."/>
            <person name="Chan A."/>
            <person name="Zhou S."/>
            <person name="Gentzbittel L."/>
            <person name="Childs K.L."/>
            <person name="Yandell M."/>
            <person name="Gundlach H."/>
            <person name="Mayer K.F."/>
            <person name="Schwartz D.C."/>
            <person name="Town C.D."/>
        </authorList>
    </citation>
    <scope>GENOME REANNOTATION</scope>
    <source>
        <strain evidence="2">A17</strain>
        <strain evidence="3 4">cv. Jemalong A17</strain>
    </source>
</reference>
<dbReference type="InterPro" id="IPR001810">
    <property type="entry name" value="F-box_dom"/>
</dbReference>
<dbReference type="InterPro" id="IPR032675">
    <property type="entry name" value="LRR_dom_sf"/>
</dbReference>
<dbReference type="CDD" id="cd22160">
    <property type="entry name" value="F-box_AtFBL13-like"/>
    <property type="match status" value="1"/>
</dbReference>
<accession>A0A072VQY0</accession>
<feature type="domain" description="FBD" evidence="1">
    <location>
        <begin position="354"/>
        <end position="423"/>
    </location>
</feature>
<proteinExistence type="predicted"/>
<dbReference type="EnsemblPlants" id="KEH44091">
    <property type="protein sequence ID" value="KEH44091"/>
    <property type="gene ID" value="MTR_1g107385"/>
</dbReference>
<dbReference type="PANTHER" id="PTHR31900">
    <property type="entry name" value="F-BOX/RNI SUPERFAMILY PROTEIN-RELATED"/>
    <property type="match status" value="1"/>
</dbReference>
<dbReference type="InterPro" id="IPR055411">
    <property type="entry name" value="LRR_FXL15/At3g58940/PEG3-like"/>
</dbReference>
<dbReference type="Pfam" id="PF00646">
    <property type="entry name" value="F-box"/>
    <property type="match status" value="1"/>
</dbReference>
<dbReference type="Pfam" id="PF24758">
    <property type="entry name" value="LRR_At5g56370"/>
    <property type="match status" value="1"/>
</dbReference>
<evidence type="ECO:0000259" key="1">
    <source>
        <dbReference type="SMART" id="SM00579"/>
    </source>
</evidence>
<dbReference type="SUPFAM" id="SSF52047">
    <property type="entry name" value="RNI-like"/>
    <property type="match status" value="1"/>
</dbReference>
<reference evidence="3" key="3">
    <citation type="submission" date="2015-04" db="UniProtKB">
        <authorList>
            <consortium name="EnsemblPlants"/>
        </authorList>
    </citation>
    <scope>IDENTIFICATION</scope>
    <source>
        <strain evidence="3">cv. Jemalong A17</strain>
    </source>
</reference>
<evidence type="ECO:0000313" key="2">
    <source>
        <dbReference type="EMBL" id="KEH44091.1"/>
    </source>
</evidence>
<evidence type="ECO:0000313" key="3">
    <source>
        <dbReference type="EnsemblPlants" id="KEH44091"/>
    </source>
</evidence>
<dbReference type="AlphaFoldDB" id="A0A072VQY0"/>
<dbReference type="Gene3D" id="3.80.10.10">
    <property type="entry name" value="Ribonuclease Inhibitor"/>
    <property type="match status" value="1"/>
</dbReference>
<protein>
    <submittedName>
        <fullName evidence="2">F-box/RNI/FBD-like domain protein</fullName>
    </submittedName>
</protein>
<dbReference type="InterPro" id="IPR053781">
    <property type="entry name" value="F-box_AtFBL13-like"/>
</dbReference>
<dbReference type="SMART" id="SM00579">
    <property type="entry name" value="FBD"/>
    <property type="match status" value="1"/>
</dbReference>
<dbReference type="HOGENOM" id="CLU_010721_1_2_1"/>
<dbReference type="InterPro" id="IPR006566">
    <property type="entry name" value="FBD"/>
</dbReference>
<dbReference type="InterPro" id="IPR036047">
    <property type="entry name" value="F-box-like_dom_sf"/>
</dbReference>
<evidence type="ECO:0000313" key="4">
    <source>
        <dbReference type="Proteomes" id="UP000002051"/>
    </source>
</evidence>
<organism evidence="2 4">
    <name type="scientific">Medicago truncatula</name>
    <name type="common">Barrel medic</name>
    <name type="synonym">Medicago tribuloides</name>
    <dbReference type="NCBI Taxonomy" id="3880"/>
    <lineage>
        <taxon>Eukaryota</taxon>
        <taxon>Viridiplantae</taxon>
        <taxon>Streptophyta</taxon>
        <taxon>Embryophyta</taxon>
        <taxon>Tracheophyta</taxon>
        <taxon>Spermatophyta</taxon>
        <taxon>Magnoliopsida</taxon>
        <taxon>eudicotyledons</taxon>
        <taxon>Gunneridae</taxon>
        <taxon>Pentapetalae</taxon>
        <taxon>rosids</taxon>
        <taxon>fabids</taxon>
        <taxon>Fabales</taxon>
        <taxon>Fabaceae</taxon>
        <taxon>Papilionoideae</taxon>
        <taxon>50 kb inversion clade</taxon>
        <taxon>NPAAA clade</taxon>
        <taxon>Hologalegina</taxon>
        <taxon>IRL clade</taxon>
        <taxon>Trifolieae</taxon>
        <taxon>Medicago</taxon>
    </lineage>
</organism>
<keyword evidence="4" id="KW-1185">Reference proteome</keyword>
<dbReference type="STRING" id="3880.A0A072VQY0"/>
<dbReference type="EMBL" id="CM001217">
    <property type="protein sequence ID" value="KEH44091.1"/>
    <property type="molecule type" value="Genomic_DNA"/>
</dbReference>
<dbReference type="InterPro" id="IPR050232">
    <property type="entry name" value="FBL13/AtMIF1-like"/>
</dbReference>
<reference evidence="2 4" key="1">
    <citation type="journal article" date="2011" name="Nature">
        <title>The Medicago genome provides insight into the evolution of rhizobial symbioses.</title>
        <authorList>
            <person name="Young N.D."/>
            <person name="Debelle F."/>
            <person name="Oldroyd G.E."/>
            <person name="Geurts R."/>
            <person name="Cannon S.B."/>
            <person name="Udvardi M.K."/>
            <person name="Benedito V.A."/>
            <person name="Mayer K.F."/>
            <person name="Gouzy J."/>
            <person name="Schoof H."/>
            <person name="Van de Peer Y."/>
            <person name="Proost S."/>
            <person name="Cook D.R."/>
            <person name="Meyers B.C."/>
            <person name="Spannagl M."/>
            <person name="Cheung F."/>
            <person name="De Mita S."/>
            <person name="Krishnakumar V."/>
            <person name="Gundlach H."/>
            <person name="Zhou S."/>
            <person name="Mudge J."/>
            <person name="Bharti A.K."/>
            <person name="Murray J.D."/>
            <person name="Naoumkina M.A."/>
            <person name="Rosen B."/>
            <person name="Silverstein K.A."/>
            <person name="Tang H."/>
            <person name="Rombauts S."/>
            <person name="Zhao P.X."/>
            <person name="Zhou P."/>
            <person name="Barbe V."/>
            <person name="Bardou P."/>
            <person name="Bechner M."/>
            <person name="Bellec A."/>
            <person name="Berger A."/>
            <person name="Berges H."/>
            <person name="Bidwell S."/>
            <person name="Bisseling T."/>
            <person name="Choisne N."/>
            <person name="Couloux A."/>
            <person name="Denny R."/>
            <person name="Deshpande S."/>
            <person name="Dai X."/>
            <person name="Doyle J.J."/>
            <person name="Dudez A.M."/>
            <person name="Farmer A.D."/>
            <person name="Fouteau S."/>
            <person name="Franken C."/>
            <person name="Gibelin C."/>
            <person name="Gish J."/>
            <person name="Goldstein S."/>
            <person name="Gonzalez A.J."/>
            <person name="Green P.J."/>
            <person name="Hallab A."/>
            <person name="Hartog M."/>
            <person name="Hua A."/>
            <person name="Humphray S.J."/>
            <person name="Jeong D.H."/>
            <person name="Jing Y."/>
            <person name="Jocker A."/>
            <person name="Kenton S.M."/>
            <person name="Kim D.J."/>
            <person name="Klee K."/>
            <person name="Lai H."/>
            <person name="Lang C."/>
            <person name="Lin S."/>
            <person name="Macmil S.L."/>
            <person name="Magdelenat G."/>
            <person name="Matthews L."/>
            <person name="McCorrison J."/>
            <person name="Monaghan E.L."/>
            <person name="Mun J.H."/>
            <person name="Najar F.Z."/>
            <person name="Nicholson C."/>
            <person name="Noirot C."/>
            <person name="O'Bleness M."/>
            <person name="Paule C.R."/>
            <person name="Poulain J."/>
            <person name="Prion F."/>
            <person name="Qin B."/>
            <person name="Qu C."/>
            <person name="Retzel E.F."/>
            <person name="Riddle C."/>
            <person name="Sallet E."/>
            <person name="Samain S."/>
            <person name="Samson N."/>
            <person name="Sanders I."/>
            <person name="Saurat O."/>
            <person name="Scarpelli C."/>
            <person name="Schiex T."/>
            <person name="Segurens B."/>
            <person name="Severin A.J."/>
            <person name="Sherrier D.J."/>
            <person name="Shi R."/>
            <person name="Sims S."/>
            <person name="Singer S.R."/>
            <person name="Sinharoy S."/>
            <person name="Sterck L."/>
            <person name="Viollet A."/>
            <person name="Wang B.B."/>
            <person name="Wang K."/>
            <person name="Wang M."/>
            <person name="Wang X."/>
            <person name="Warfsmann J."/>
            <person name="Weissenbach J."/>
            <person name="White D.D."/>
            <person name="White J.D."/>
            <person name="Wiley G.B."/>
            <person name="Wincker P."/>
            <person name="Xing Y."/>
            <person name="Yang L."/>
            <person name="Yao Z."/>
            <person name="Ying F."/>
            <person name="Zhai J."/>
            <person name="Zhou L."/>
            <person name="Zuber A."/>
            <person name="Denarie J."/>
            <person name="Dixon R.A."/>
            <person name="May G.D."/>
            <person name="Schwartz D.C."/>
            <person name="Rogers J."/>
            <person name="Quetier F."/>
            <person name="Town C.D."/>
            <person name="Roe B.A."/>
        </authorList>
    </citation>
    <scope>NUCLEOTIDE SEQUENCE [LARGE SCALE GENOMIC DNA]</scope>
    <source>
        <strain evidence="2">A17</strain>
        <strain evidence="3 4">cv. Jemalong A17</strain>
    </source>
</reference>
<dbReference type="PANTHER" id="PTHR31900:SF34">
    <property type="entry name" value="EMB|CAB62440.1-RELATED"/>
    <property type="match status" value="1"/>
</dbReference>
<dbReference type="Proteomes" id="UP000002051">
    <property type="component" value="Unassembled WGS sequence"/>
</dbReference>
<name>A0A072VQY0_MEDTR</name>
<dbReference type="SUPFAM" id="SSF81383">
    <property type="entry name" value="F-box domain"/>
    <property type="match status" value="1"/>
</dbReference>
<dbReference type="Pfam" id="PF08387">
    <property type="entry name" value="FBD"/>
    <property type="match status" value="1"/>
</dbReference>
<sequence>MGKFAETEVDDGIGETFRYTENNVVDSLASEDRLSSLSDDILRHILSFNPTKDAVITGVLSKRWIHLWCSIPFLDFTNIKLGNIESILHFNQLVNSVFVSRDIAGSRSINSFYLDIEYANRSHAYFHSFPNLTTFVNLVVKLKVQHLHLLLNMLNGLVDADVPPRLPHSIFSCKTLEVLKLSWFRVEGFCVSSVQFGFPSLKTLHLKRINFDNYRDMLLLLAGCPILEDFKAFNLFVYNDVWEESFCQVIQRLNLSKLIRAYITDSCYFPLEALFHLEFLKIQLMEMYTPYDFATYHNLTHLVINNIWDSVLQALHHCPKLQNLELYQKTHSWWDEHIEGQEQESWVDPKFPPQCLQLSLRTCTIRDFTFSDLQHNIMLARYILNNAKVLQTMTIWSDKDQPQIERELSSCPRASATCQLSVY</sequence>